<organism evidence="1 2">
    <name type="scientific">Trichonephila clavata</name>
    <name type="common">Joro spider</name>
    <name type="synonym">Nephila clavata</name>
    <dbReference type="NCBI Taxonomy" id="2740835"/>
    <lineage>
        <taxon>Eukaryota</taxon>
        <taxon>Metazoa</taxon>
        <taxon>Ecdysozoa</taxon>
        <taxon>Arthropoda</taxon>
        <taxon>Chelicerata</taxon>
        <taxon>Arachnida</taxon>
        <taxon>Araneae</taxon>
        <taxon>Araneomorphae</taxon>
        <taxon>Entelegynae</taxon>
        <taxon>Araneoidea</taxon>
        <taxon>Nephilidae</taxon>
        <taxon>Trichonephila</taxon>
    </lineage>
</organism>
<dbReference type="InterPro" id="IPR015943">
    <property type="entry name" value="WD40/YVTN_repeat-like_dom_sf"/>
</dbReference>
<dbReference type="OrthoDB" id="47802at2759"/>
<sequence>MILVIFDTNQFAAVSSIISSNLDILNIIETRQIQIVLCISFTETGGLLTGSNKVAKAIYNTHVGGVFSICFMKDRTFLSGGG</sequence>
<reference evidence="1" key="1">
    <citation type="submission" date="2020-07" db="EMBL/GenBank/DDBJ databases">
        <title>Multicomponent nature underlies the extraordinary mechanical properties of spider dragline silk.</title>
        <authorList>
            <person name="Kono N."/>
            <person name="Nakamura H."/>
            <person name="Mori M."/>
            <person name="Yoshida Y."/>
            <person name="Ohtoshi R."/>
            <person name="Malay A.D."/>
            <person name="Moran D.A.P."/>
            <person name="Tomita M."/>
            <person name="Numata K."/>
            <person name="Arakawa K."/>
        </authorList>
    </citation>
    <scope>NUCLEOTIDE SEQUENCE</scope>
</reference>
<dbReference type="Gene3D" id="2.130.10.10">
    <property type="entry name" value="YVTN repeat-like/Quinoprotein amine dehydrogenase"/>
    <property type="match status" value="1"/>
</dbReference>
<dbReference type="EMBL" id="BMAO01018161">
    <property type="protein sequence ID" value="GFR21544.1"/>
    <property type="molecule type" value="Genomic_DNA"/>
</dbReference>
<comment type="caution">
    <text evidence="1">The sequence shown here is derived from an EMBL/GenBank/DDBJ whole genome shotgun (WGS) entry which is preliminary data.</text>
</comment>
<gene>
    <name evidence="1" type="ORF">TNCT_363621</name>
</gene>
<proteinExistence type="predicted"/>
<evidence type="ECO:0000313" key="2">
    <source>
        <dbReference type="Proteomes" id="UP000887116"/>
    </source>
</evidence>
<name>A0A8X6IG37_TRICU</name>
<keyword evidence="2" id="KW-1185">Reference proteome</keyword>
<dbReference type="AlphaFoldDB" id="A0A8X6IG37"/>
<protein>
    <submittedName>
        <fullName evidence="1">Uncharacterized protein</fullName>
    </submittedName>
</protein>
<dbReference type="Proteomes" id="UP000887116">
    <property type="component" value="Unassembled WGS sequence"/>
</dbReference>
<evidence type="ECO:0000313" key="1">
    <source>
        <dbReference type="EMBL" id="GFR21544.1"/>
    </source>
</evidence>
<accession>A0A8X6IG37</accession>